<gene>
    <name evidence="1" type="ordered locus">MTR_2g099890</name>
</gene>
<reference evidence="1 3" key="2">
    <citation type="journal article" date="2014" name="BMC Genomics">
        <title>An improved genome release (version Mt4.0) for the model legume Medicago truncatula.</title>
        <authorList>
            <person name="Tang H."/>
            <person name="Krishnakumar V."/>
            <person name="Bidwell S."/>
            <person name="Rosen B."/>
            <person name="Chan A."/>
            <person name="Zhou S."/>
            <person name="Gentzbittel L."/>
            <person name="Childs K.L."/>
            <person name="Yandell M."/>
            <person name="Gundlach H."/>
            <person name="Mayer K.F."/>
            <person name="Schwartz D.C."/>
            <person name="Town C.D."/>
        </authorList>
    </citation>
    <scope>GENOME REANNOTATION</scope>
    <source>
        <strain evidence="2 3">cv. Jemalong A17</strain>
    </source>
</reference>
<dbReference type="Proteomes" id="UP000002051">
    <property type="component" value="Chromosome 2"/>
</dbReference>
<name>G7IUG7_MEDTR</name>
<proteinExistence type="predicted"/>
<protein>
    <submittedName>
        <fullName evidence="1 2">Uncharacterized protein</fullName>
    </submittedName>
</protein>
<sequence length="64" mass="7240">MPRVVPQGKEIVDLSVWNKSKSKCDPLIIASFCDLTLAMLADPQDVYKSTTEMKHLETTKMKDI</sequence>
<reference evidence="2" key="3">
    <citation type="submission" date="2015-04" db="UniProtKB">
        <authorList>
            <consortium name="EnsemblPlants"/>
        </authorList>
    </citation>
    <scope>IDENTIFICATION</scope>
    <source>
        <strain evidence="2">cv. Jemalong A17</strain>
    </source>
</reference>
<evidence type="ECO:0000313" key="3">
    <source>
        <dbReference type="Proteomes" id="UP000002051"/>
    </source>
</evidence>
<dbReference type="HOGENOM" id="CLU_2870978_0_0_1"/>
<dbReference type="AlphaFoldDB" id="G7IUG7"/>
<reference evidence="1 3" key="1">
    <citation type="journal article" date="2011" name="Nature">
        <title>The Medicago genome provides insight into the evolution of rhizobial symbioses.</title>
        <authorList>
            <person name="Young N.D."/>
            <person name="Debelle F."/>
            <person name="Oldroyd G.E."/>
            <person name="Geurts R."/>
            <person name="Cannon S.B."/>
            <person name="Udvardi M.K."/>
            <person name="Benedito V.A."/>
            <person name="Mayer K.F."/>
            <person name="Gouzy J."/>
            <person name="Schoof H."/>
            <person name="Van de Peer Y."/>
            <person name="Proost S."/>
            <person name="Cook D.R."/>
            <person name="Meyers B.C."/>
            <person name="Spannagl M."/>
            <person name="Cheung F."/>
            <person name="De Mita S."/>
            <person name="Krishnakumar V."/>
            <person name="Gundlach H."/>
            <person name="Zhou S."/>
            <person name="Mudge J."/>
            <person name="Bharti A.K."/>
            <person name="Murray J.D."/>
            <person name="Naoumkina M.A."/>
            <person name="Rosen B."/>
            <person name="Silverstein K.A."/>
            <person name="Tang H."/>
            <person name="Rombauts S."/>
            <person name="Zhao P.X."/>
            <person name="Zhou P."/>
            <person name="Barbe V."/>
            <person name="Bardou P."/>
            <person name="Bechner M."/>
            <person name="Bellec A."/>
            <person name="Berger A."/>
            <person name="Berges H."/>
            <person name="Bidwell S."/>
            <person name="Bisseling T."/>
            <person name="Choisne N."/>
            <person name="Couloux A."/>
            <person name="Denny R."/>
            <person name="Deshpande S."/>
            <person name="Dai X."/>
            <person name="Doyle J.J."/>
            <person name="Dudez A.M."/>
            <person name="Farmer A.D."/>
            <person name="Fouteau S."/>
            <person name="Franken C."/>
            <person name="Gibelin C."/>
            <person name="Gish J."/>
            <person name="Goldstein S."/>
            <person name="Gonzalez A.J."/>
            <person name="Green P.J."/>
            <person name="Hallab A."/>
            <person name="Hartog M."/>
            <person name="Hua A."/>
            <person name="Humphray S.J."/>
            <person name="Jeong D.H."/>
            <person name="Jing Y."/>
            <person name="Jocker A."/>
            <person name="Kenton S.M."/>
            <person name="Kim D.J."/>
            <person name="Klee K."/>
            <person name="Lai H."/>
            <person name="Lang C."/>
            <person name="Lin S."/>
            <person name="Macmil S.L."/>
            <person name="Magdelenat G."/>
            <person name="Matthews L."/>
            <person name="McCorrison J."/>
            <person name="Monaghan E.L."/>
            <person name="Mun J.H."/>
            <person name="Najar F.Z."/>
            <person name="Nicholson C."/>
            <person name="Noirot C."/>
            <person name="O'Bleness M."/>
            <person name="Paule C.R."/>
            <person name="Poulain J."/>
            <person name="Prion F."/>
            <person name="Qin B."/>
            <person name="Qu C."/>
            <person name="Retzel E.F."/>
            <person name="Riddle C."/>
            <person name="Sallet E."/>
            <person name="Samain S."/>
            <person name="Samson N."/>
            <person name="Sanders I."/>
            <person name="Saurat O."/>
            <person name="Scarpelli C."/>
            <person name="Schiex T."/>
            <person name="Segurens B."/>
            <person name="Severin A.J."/>
            <person name="Sherrier D.J."/>
            <person name="Shi R."/>
            <person name="Sims S."/>
            <person name="Singer S.R."/>
            <person name="Sinharoy S."/>
            <person name="Sterck L."/>
            <person name="Viollet A."/>
            <person name="Wang B.B."/>
            <person name="Wang K."/>
            <person name="Wang M."/>
            <person name="Wang X."/>
            <person name="Warfsmann J."/>
            <person name="Weissenbach J."/>
            <person name="White D.D."/>
            <person name="White J.D."/>
            <person name="Wiley G.B."/>
            <person name="Wincker P."/>
            <person name="Xing Y."/>
            <person name="Yang L."/>
            <person name="Yao Z."/>
            <person name="Ying F."/>
            <person name="Zhai J."/>
            <person name="Zhou L."/>
            <person name="Zuber A."/>
            <person name="Denarie J."/>
            <person name="Dixon R.A."/>
            <person name="May G.D."/>
            <person name="Schwartz D.C."/>
            <person name="Rogers J."/>
            <person name="Quetier F."/>
            <person name="Town C.D."/>
            <person name="Roe B.A."/>
        </authorList>
    </citation>
    <scope>NUCLEOTIDE SEQUENCE [LARGE SCALE GENOMIC DNA]</scope>
    <source>
        <strain evidence="1">A17</strain>
        <strain evidence="2 3">cv. Jemalong A17</strain>
    </source>
</reference>
<evidence type="ECO:0000313" key="1">
    <source>
        <dbReference type="EMBL" id="AES67839.1"/>
    </source>
</evidence>
<dbReference type="PaxDb" id="3880-AES67839"/>
<keyword evidence="3" id="KW-1185">Reference proteome</keyword>
<accession>G7IUG7</accession>
<organism evidence="1 3">
    <name type="scientific">Medicago truncatula</name>
    <name type="common">Barrel medic</name>
    <name type="synonym">Medicago tribuloides</name>
    <dbReference type="NCBI Taxonomy" id="3880"/>
    <lineage>
        <taxon>Eukaryota</taxon>
        <taxon>Viridiplantae</taxon>
        <taxon>Streptophyta</taxon>
        <taxon>Embryophyta</taxon>
        <taxon>Tracheophyta</taxon>
        <taxon>Spermatophyta</taxon>
        <taxon>Magnoliopsida</taxon>
        <taxon>eudicotyledons</taxon>
        <taxon>Gunneridae</taxon>
        <taxon>Pentapetalae</taxon>
        <taxon>rosids</taxon>
        <taxon>fabids</taxon>
        <taxon>Fabales</taxon>
        <taxon>Fabaceae</taxon>
        <taxon>Papilionoideae</taxon>
        <taxon>50 kb inversion clade</taxon>
        <taxon>NPAAA clade</taxon>
        <taxon>Hologalegina</taxon>
        <taxon>IRL clade</taxon>
        <taxon>Trifolieae</taxon>
        <taxon>Medicago</taxon>
    </lineage>
</organism>
<evidence type="ECO:0000313" key="2">
    <source>
        <dbReference type="EnsemblPlants" id="AES67839"/>
    </source>
</evidence>
<dbReference type="EnsemblPlants" id="AES67839">
    <property type="protein sequence ID" value="AES67839"/>
    <property type="gene ID" value="MTR_2g099890"/>
</dbReference>
<dbReference type="EMBL" id="CM001218">
    <property type="protein sequence ID" value="AES67839.1"/>
    <property type="molecule type" value="Genomic_DNA"/>
</dbReference>